<comment type="cofactor">
    <cofactor evidence="1">
        <name>Ca(2+)</name>
        <dbReference type="ChEBI" id="CHEBI:29108"/>
    </cofactor>
</comment>
<keyword evidence="3" id="KW-0479">Metal-binding</keyword>
<proteinExistence type="inferred from homology"/>
<organism evidence="9 10">
    <name type="scientific">Pseudobythopirellula maris</name>
    <dbReference type="NCBI Taxonomy" id="2527991"/>
    <lineage>
        <taxon>Bacteria</taxon>
        <taxon>Pseudomonadati</taxon>
        <taxon>Planctomycetota</taxon>
        <taxon>Planctomycetia</taxon>
        <taxon>Pirellulales</taxon>
        <taxon>Lacipirellulaceae</taxon>
        <taxon>Pseudobythopirellula</taxon>
    </lineage>
</organism>
<dbReference type="InterPro" id="IPR018247">
    <property type="entry name" value="EF_Hand_1_Ca_BS"/>
</dbReference>
<feature type="domain" description="Sulfatase N-terminal" evidence="8">
    <location>
        <begin position="19"/>
        <end position="307"/>
    </location>
</feature>
<dbReference type="EC" id="3.1.6.6" evidence="9"/>
<dbReference type="PANTHER" id="PTHR42693:SF42">
    <property type="entry name" value="ARYLSULFATASE G"/>
    <property type="match status" value="1"/>
</dbReference>
<dbReference type="InterPro" id="IPR000917">
    <property type="entry name" value="Sulfatase_N"/>
</dbReference>
<dbReference type="InterPro" id="IPR013320">
    <property type="entry name" value="ConA-like_dom_sf"/>
</dbReference>
<keyword evidence="6" id="KW-0106">Calcium</keyword>
<dbReference type="Proteomes" id="UP000315440">
    <property type="component" value="Unassembled WGS sequence"/>
</dbReference>
<evidence type="ECO:0000256" key="6">
    <source>
        <dbReference type="ARBA" id="ARBA00022837"/>
    </source>
</evidence>
<accession>A0A5C5ZSY7</accession>
<dbReference type="Gene3D" id="2.60.120.200">
    <property type="match status" value="1"/>
</dbReference>
<dbReference type="EMBL" id="SJPQ01000001">
    <property type="protein sequence ID" value="TWT90654.1"/>
    <property type="molecule type" value="Genomic_DNA"/>
</dbReference>
<dbReference type="Pfam" id="PF13385">
    <property type="entry name" value="Laminin_G_3"/>
    <property type="match status" value="1"/>
</dbReference>
<dbReference type="Pfam" id="PF00884">
    <property type="entry name" value="Sulfatase"/>
    <property type="match status" value="1"/>
</dbReference>
<evidence type="ECO:0000313" key="9">
    <source>
        <dbReference type="EMBL" id="TWT90654.1"/>
    </source>
</evidence>
<dbReference type="AlphaFoldDB" id="A0A5C5ZSY7"/>
<dbReference type="PROSITE" id="PS00018">
    <property type="entry name" value="EF_HAND_1"/>
    <property type="match status" value="1"/>
</dbReference>
<dbReference type="GO" id="GO:0046872">
    <property type="term" value="F:metal ion binding"/>
    <property type="evidence" value="ECO:0007669"/>
    <property type="project" value="UniProtKB-KW"/>
</dbReference>
<keyword evidence="10" id="KW-1185">Reference proteome</keyword>
<evidence type="ECO:0000256" key="3">
    <source>
        <dbReference type="ARBA" id="ARBA00022723"/>
    </source>
</evidence>
<evidence type="ECO:0000256" key="5">
    <source>
        <dbReference type="ARBA" id="ARBA00022801"/>
    </source>
</evidence>
<evidence type="ECO:0000256" key="7">
    <source>
        <dbReference type="SAM" id="MobiDB-lite"/>
    </source>
</evidence>
<reference evidence="9 10" key="1">
    <citation type="submission" date="2019-02" db="EMBL/GenBank/DDBJ databases">
        <title>Deep-cultivation of Planctomycetes and their phenomic and genomic characterization uncovers novel biology.</title>
        <authorList>
            <person name="Wiegand S."/>
            <person name="Jogler M."/>
            <person name="Boedeker C."/>
            <person name="Pinto D."/>
            <person name="Vollmers J."/>
            <person name="Rivas-Marin E."/>
            <person name="Kohn T."/>
            <person name="Peeters S.H."/>
            <person name="Heuer A."/>
            <person name="Rast P."/>
            <person name="Oberbeckmann S."/>
            <person name="Bunk B."/>
            <person name="Jeske O."/>
            <person name="Meyerdierks A."/>
            <person name="Storesund J.E."/>
            <person name="Kallscheuer N."/>
            <person name="Luecker S."/>
            <person name="Lage O.M."/>
            <person name="Pohl T."/>
            <person name="Merkel B.J."/>
            <person name="Hornburger P."/>
            <person name="Mueller R.-W."/>
            <person name="Bruemmer F."/>
            <person name="Labrenz M."/>
            <person name="Spormann A.M."/>
            <person name="Op Den Camp H."/>
            <person name="Overmann J."/>
            <person name="Amann R."/>
            <person name="Jetten M.S.M."/>
            <person name="Mascher T."/>
            <person name="Medema M.H."/>
            <person name="Devos D.P."/>
            <person name="Kaster A.-K."/>
            <person name="Ovreas L."/>
            <person name="Rohde M."/>
            <person name="Galperin M.Y."/>
            <person name="Jogler C."/>
        </authorList>
    </citation>
    <scope>NUCLEOTIDE SEQUENCE [LARGE SCALE GENOMIC DNA]</scope>
    <source>
        <strain evidence="9 10">Mal64</strain>
    </source>
</reference>
<gene>
    <name evidence="9" type="primary">betC_1</name>
    <name evidence="9" type="ORF">Mal64_10480</name>
</gene>
<dbReference type="Gene3D" id="3.40.720.10">
    <property type="entry name" value="Alkaline Phosphatase, subunit A"/>
    <property type="match status" value="1"/>
</dbReference>
<evidence type="ECO:0000313" key="10">
    <source>
        <dbReference type="Proteomes" id="UP000315440"/>
    </source>
</evidence>
<evidence type="ECO:0000256" key="2">
    <source>
        <dbReference type="ARBA" id="ARBA00008779"/>
    </source>
</evidence>
<comment type="similarity">
    <text evidence="2">Belongs to the sulfatase family.</text>
</comment>
<evidence type="ECO:0000259" key="8">
    <source>
        <dbReference type="Pfam" id="PF00884"/>
    </source>
</evidence>
<dbReference type="PANTHER" id="PTHR42693">
    <property type="entry name" value="ARYLSULFATASE FAMILY MEMBER"/>
    <property type="match status" value="1"/>
</dbReference>
<dbReference type="InterPro" id="IPR050738">
    <property type="entry name" value="Sulfatase"/>
</dbReference>
<sequence>MGWPELSARMDPDNPLSASDYHQTPHIDQMASDGVVFTNGYTSGPIRSPGRAGIMTGQNPAQVNVTYLRQAAFTSHSNFKNYFTGRPLVAPQPSNTLPNETTIAQVVKQANSQYQTGFFGKYDWWPRADQTGFDEHSILYFQDFNPEDPGKVNAITDDSIAFIEDKAAAGQPFFITVAHEVVKLNKATTESLEAWEGTTPGERHYDTTYAATHTDLDNSVGAIMDKLAELEIDDNTYVIFTSDHGAGTGVPGTVTANLPLYGGKGSLYEGGIRVPFIVKGPNVASGVYSDAPVIGTDIFATAYAMAGGVEPLGNKIEGANLLGVLATGSLPSNEKISRSNAENGELFFHYPNYGTTLDAGPATPASAVIDDGYKLISIYGENGEDNSFRLFNLSETLEENFESGSPLNLASAMPQKVAELDQKLTVWLESQDASLPYDVRDPVSIEWSAEHRMTEPTTVGVTADKDAWRSVTNVDSRERESWLWTVSSSPRQEATNAFQQGLPDVAAVFDDQTRAFRRYFHAGDDDGGRVIDSDHSATFEMWVRVDELTGEQVLFEAGTDGQGLSITLGDADNDGQGDDLRFRILSDVGEALTSTVELDRFANPTRDFVHIVGVVDDTSDRGIELFVNGVSRGYVAAGGASPLDWDTYDYAGLGGESHTNSLGASGGAGDLPFSGGNLKGQIASFSFHNFDLSAEQVLASYSSALDPVHQGVASVSGDARRLLSRPASLASGDAETGDQLWVIEERADTLDESLAVDRLADSGAAGLLAAGTAYTSYLLHFDPLGSSAPDETVFGSVTFVGDILGVIFNSDSLATTDTIVGSAGLFEEGDRSLNLFGQDGFGIGTDGKTLSFLLSAGGDDLVQLRVITTATLSGDFNGDGAVDAADFTVWRDGLGVDFSESDYDVWVNNFGRTLASQAPASLQVPEPSAIATVAVALLALRGRRSRVSLGRVA</sequence>
<name>A0A5C5ZSY7_9BACT</name>
<dbReference type="SUPFAM" id="SSF53649">
    <property type="entry name" value="Alkaline phosphatase-like"/>
    <property type="match status" value="1"/>
</dbReference>
<keyword evidence="4" id="KW-0732">Signal</keyword>
<evidence type="ECO:0000256" key="1">
    <source>
        <dbReference type="ARBA" id="ARBA00001913"/>
    </source>
</evidence>
<dbReference type="GO" id="GO:0047753">
    <property type="term" value="F:choline-sulfatase activity"/>
    <property type="evidence" value="ECO:0007669"/>
    <property type="project" value="UniProtKB-EC"/>
</dbReference>
<keyword evidence="5 9" id="KW-0378">Hydrolase</keyword>
<feature type="region of interest" description="Disordered" evidence="7">
    <location>
        <begin position="1"/>
        <end position="22"/>
    </location>
</feature>
<dbReference type="GO" id="GO:0004065">
    <property type="term" value="F:arylsulfatase activity"/>
    <property type="evidence" value="ECO:0007669"/>
    <property type="project" value="TreeGrafter"/>
</dbReference>
<protein>
    <submittedName>
        <fullName evidence="9">Choline-sulfatase</fullName>
        <ecNumber evidence="9">3.1.6.6</ecNumber>
    </submittedName>
</protein>
<dbReference type="InterPro" id="IPR017850">
    <property type="entry name" value="Alkaline_phosphatase_core_sf"/>
</dbReference>
<dbReference type="OrthoDB" id="9783154at2"/>
<comment type="caution">
    <text evidence="9">The sequence shown here is derived from an EMBL/GenBank/DDBJ whole genome shotgun (WGS) entry which is preliminary data.</text>
</comment>
<dbReference type="SUPFAM" id="SSF49899">
    <property type="entry name" value="Concanavalin A-like lectins/glucanases"/>
    <property type="match status" value="1"/>
</dbReference>
<evidence type="ECO:0000256" key="4">
    <source>
        <dbReference type="ARBA" id="ARBA00022729"/>
    </source>
</evidence>